<dbReference type="EMBL" id="BLAL01000034">
    <property type="protein sequence ID" value="GES78133.1"/>
    <property type="molecule type" value="Genomic_DNA"/>
</dbReference>
<evidence type="ECO:0000313" key="2">
    <source>
        <dbReference type="EMBL" id="GES78133.1"/>
    </source>
</evidence>
<comment type="caution">
    <text evidence="2">The sequence shown here is derived from an EMBL/GenBank/DDBJ whole genome shotgun (WGS) entry which is preliminary data.</text>
</comment>
<feature type="coiled-coil region" evidence="1">
    <location>
        <begin position="10"/>
        <end position="44"/>
    </location>
</feature>
<evidence type="ECO:0000256" key="1">
    <source>
        <dbReference type="SAM" id="Coils"/>
    </source>
</evidence>
<sequence length="119" mass="14546">MEQKGYISKLKVYVKEIKEIKEKCDQLEIKIEEEEKEFNVYFEKSQNLRTVSDDLRYNGELRKCFKSLWTCVDQQQKHEEDIKKLQDYIIKMATERIRYWKDVKEHAKKGDFWSIADNN</sequence>
<name>A0A8H3L2B0_9GLOM</name>
<accession>A0A8H3L2B0</accession>
<reference evidence="2" key="1">
    <citation type="submission" date="2019-10" db="EMBL/GenBank/DDBJ databases">
        <title>Conservation and host-specific expression of non-tandemly repeated heterogenous ribosome RNA gene in arbuscular mycorrhizal fungi.</title>
        <authorList>
            <person name="Maeda T."/>
            <person name="Kobayashi Y."/>
            <person name="Nakagawa T."/>
            <person name="Ezawa T."/>
            <person name="Yamaguchi K."/>
            <person name="Bino T."/>
            <person name="Nishimoto Y."/>
            <person name="Shigenobu S."/>
            <person name="Kawaguchi M."/>
        </authorList>
    </citation>
    <scope>NUCLEOTIDE SEQUENCE</scope>
    <source>
        <strain evidence="2">HR1</strain>
    </source>
</reference>
<protein>
    <submittedName>
        <fullName evidence="2">Uncharacterized protein</fullName>
    </submittedName>
</protein>
<keyword evidence="1" id="KW-0175">Coiled coil</keyword>
<dbReference type="AlphaFoldDB" id="A0A8H3L2B0"/>
<organism evidence="2 3">
    <name type="scientific">Rhizophagus clarus</name>
    <dbReference type="NCBI Taxonomy" id="94130"/>
    <lineage>
        <taxon>Eukaryota</taxon>
        <taxon>Fungi</taxon>
        <taxon>Fungi incertae sedis</taxon>
        <taxon>Mucoromycota</taxon>
        <taxon>Glomeromycotina</taxon>
        <taxon>Glomeromycetes</taxon>
        <taxon>Glomerales</taxon>
        <taxon>Glomeraceae</taxon>
        <taxon>Rhizophagus</taxon>
    </lineage>
</organism>
<gene>
    <name evidence="2" type="ORF">RCL2_000545100</name>
</gene>
<dbReference type="Proteomes" id="UP000615446">
    <property type="component" value="Unassembled WGS sequence"/>
</dbReference>
<evidence type="ECO:0000313" key="3">
    <source>
        <dbReference type="Proteomes" id="UP000615446"/>
    </source>
</evidence>
<proteinExistence type="predicted"/>